<comment type="caution">
    <text evidence="1">The sequence shown here is derived from an EMBL/GenBank/DDBJ whole genome shotgun (WGS) entry which is preliminary data.</text>
</comment>
<sequence length="27" mass="3134">GTDELYCISQKPNQFNKVRNQLGGLYF</sequence>
<gene>
    <name evidence="1" type="ORF">AFUS01_LOCUS8663</name>
</gene>
<protein>
    <submittedName>
        <fullName evidence="1">Uncharacterized protein</fullName>
    </submittedName>
</protein>
<name>A0A8J2JKY4_9HEXA</name>
<reference evidence="1" key="1">
    <citation type="submission" date="2021-06" db="EMBL/GenBank/DDBJ databases">
        <authorList>
            <person name="Hodson N. C."/>
            <person name="Mongue J. A."/>
            <person name="Jaron S. K."/>
        </authorList>
    </citation>
    <scope>NUCLEOTIDE SEQUENCE</scope>
</reference>
<dbReference type="Proteomes" id="UP000708208">
    <property type="component" value="Unassembled WGS sequence"/>
</dbReference>
<evidence type="ECO:0000313" key="2">
    <source>
        <dbReference type="Proteomes" id="UP000708208"/>
    </source>
</evidence>
<organism evidence="1 2">
    <name type="scientific">Allacma fusca</name>
    <dbReference type="NCBI Taxonomy" id="39272"/>
    <lineage>
        <taxon>Eukaryota</taxon>
        <taxon>Metazoa</taxon>
        <taxon>Ecdysozoa</taxon>
        <taxon>Arthropoda</taxon>
        <taxon>Hexapoda</taxon>
        <taxon>Collembola</taxon>
        <taxon>Symphypleona</taxon>
        <taxon>Sminthuridae</taxon>
        <taxon>Allacma</taxon>
    </lineage>
</organism>
<evidence type="ECO:0000313" key="1">
    <source>
        <dbReference type="EMBL" id="CAG7719330.1"/>
    </source>
</evidence>
<feature type="non-terminal residue" evidence="1">
    <location>
        <position position="1"/>
    </location>
</feature>
<proteinExistence type="predicted"/>
<accession>A0A8J2JKY4</accession>
<dbReference type="EMBL" id="CAJVCH010060511">
    <property type="protein sequence ID" value="CAG7719330.1"/>
    <property type="molecule type" value="Genomic_DNA"/>
</dbReference>
<keyword evidence="2" id="KW-1185">Reference proteome</keyword>
<dbReference type="AlphaFoldDB" id="A0A8J2JKY4"/>